<evidence type="ECO:0000313" key="4">
    <source>
        <dbReference type="Proteomes" id="UP000612055"/>
    </source>
</evidence>
<keyword evidence="4" id="KW-1185">Reference proteome</keyword>
<dbReference type="PANTHER" id="PTHR35711">
    <property type="entry name" value="EXPRESSED PROTEIN"/>
    <property type="match status" value="1"/>
</dbReference>
<dbReference type="OrthoDB" id="548949at2759"/>
<feature type="region of interest" description="Disordered" evidence="2">
    <location>
        <begin position="261"/>
        <end position="319"/>
    </location>
</feature>
<name>A0A835XVW8_9CHLO</name>
<feature type="compositionally biased region" description="Low complexity" evidence="2">
    <location>
        <begin position="884"/>
        <end position="893"/>
    </location>
</feature>
<feature type="compositionally biased region" description="Acidic residues" evidence="2">
    <location>
        <begin position="546"/>
        <end position="562"/>
    </location>
</feature>
<dbReference type="AlphaFoldDB" id="A0A835XVW8"/>
<dbReference type="SUPFAM" id="SSF50978">
    <property type="entry name" value="WD40 repeat-like"/>
    <property type="match status" value="1"/>
</dbReference>
<feature type="compositionally biased region" description="Acidic residues" evidence="2">
    <location>
        <begin position="894"/>
        <end position="927"/>
    </location>
</feature>
<feature type="compositionally biased region" description="Acidic residues" evidence="2">
    <location>
        <begin position="474"/>
        <end position="503"/>
    </location>
</feature>
<dbReference type="PROSITE" id="PS50082">
    <property type="entry name" value="WD_REPEATS_2"/>
    <property type="match status" value="1"/>
</dbReference>
<keyword evidence="1" id="KW-0853">WD repeat</keyword>
<feature type="compositionally biased region" description="Low complexity" evidence="2">
    <location>
        <begin position="297"/>
        <end position="319"/>
    </location>
</feature>
<evidence type="ECO:0000256" key="2">
    <source>
        <dbReference type="SAM" id="MobiDB-lite"/>
    </source>
</evidence>
<feature type="region of interest" description="Disordered" evidence="2">
    <location>
        <begin position="965"/>
        <end position="985"/>
    </location>
</feature>
<dbReference type="EMBL" id="JAEHOE010000107">
    <property type="protein sequence ID" value="KAG2486784.1"/>
    <property type="molecule type" value="Genomic_DNA"/>
</dbReference>
<feature type="region of interest" description="Disordered" evidence="2">
    <location>
        <begin position="435"/>
        <end position="503"/>
    </location>
</feature>
<dbReference type="PANTHER" id="PTHR35711:SF1">
    <property type="entry name" value="ECTODERMAL, ISOFORM F"/>
    <property type="match status" value="1"/>
</dbReference>
<dbReference type="Pfam" id="PF00400">
    <property type="entry name" value="WD40"/>
    <property type="match status" value="1"/>
</dbReference>
<reference evidence="3" key="1">
    <citation type="journal article" date="2020" name="bioRxiv">
        <title>Comparative genomics of Chlamydomonas.</title>
        <authorList>
            <person name="Craig R.J."/>
            <person name="Hasan A.R."/>
            <person name="Ness R.W."/>
            <person name="Keightley P.D."/>
        </authorList>
    </citation>
    <scope>NUCLEOTIDE SEQUENCE</scope>
    <source>
        <strain evidence="3">CCAP 11/70</strain>
    </source>
</reference>
<proteinExistence type="predicted"/>
<dbReference type="InterPro" id="IPR036322">
    <property type="entry name" value="WD40_repeat_dom_sf"/>
</dbReference>
<gene>
    <name evidence="3" type="ORF">HYH03_014583</name>
</gene>
<dbReference type="Gene3D" id="2.130.10.10">
    <property type="entry name" value="YVTN repeat-like/Quinoprotein amine dehydrogenase"/>
    <property type="match status" value="1"/>
</dbReference>
<feature type="region of interest" description="Disordered" evidence="2">
    <location>
        <begin position="532"/>
        <end position="614"/>
    </location>
</feature>
<dbReference type="InterPro" id="IPR001680">
    <property type="entry name" value="WD40_rpt"/>
</dbReference>
<organism evidence="3 4">
    <name type="scientific">Edaphochlamys debaryana</name>
    <dbReference type="NCBI Taxonomy" id="47281"/>
    <lineage>
        <taxon>Eukaryota</taxon>
        <taxon>Viridiplantae</taxon>
        <taxon>Chlorophyta</taxon>
        <taxon>core chlorophytes</taxon>
        <taxon>Chlorophyceae</taxon>
        <taxon>CS clade</taxon>
        <taxon>Chlamydomonadales</taxon>
        <taxon>Chlamydomonadales incertae sedis</taxon>
        <taxon>Edaphochlamys</taxon>
    </lineage>
</organism>
<comment type="caution">
    <text evidence="3">The sequence shown here is derived from an EMBL/GenBank/DDBJ whole genome shotgun (WGS) entry which is preliminary data.</text>
</comment>
<feature type="repeat" description="WD" evidence="1">
    <location>
        <begin position="733"/>
        <end position="769"/>
    </location>
</feature>
<sequence>MAASSWANAADPEELATTLVNGVFKERRLDPPDALGFTAAMGLAQIHQAVAENNFIVDDNLRSKCEKISRVGASIARQLTTGYREQQELNRIKGTLWKSVTDAIAAVLNPLPVSASAPSPSSASAPTATPAVAAEPAGATGVKALPDGVLSVVLTDLDARAQAAAAASCSQLRAAVAGVQADAPWPPAFGAYLQMLQRVLATDDTDGSSESAFVGICPLDGSPAVGADMARAVSTRRALAMSTDTFFAALVPPGRIQELRASLPVPKPPPHARTSPLASFKPSAALPFRGGGPELQAGPTPASGPSTSTPSSSPAATTPLYRLVRDARCDVDIISQLPAGGHKLVVGGDIAVMAYTHGWKQRDPGLSAVALVGPKGEPKGGGDCRGFGGGTDYDLGFYDVFVEALCADPDNALVWAAGDEGSRIKAFRAPRVAPTRPEAAACNRGRGWAQPGQRKAGAGSGKARKAAAKKAPQEEEEEEDDDDDEEEEEEEERPYDEEEDEDVGAAELCYTLRSLRHPDNGLLLSWDIAHLAPQQRMRSPNRLGESDSEDDDEEDEDDDEDREGSCHEEAIAGRGEDGSGRGGAHHRAPGGENEGGSYKGQLGWRDTEDPQELECTSGYRPHAIRLMQRPEAEPVLARAQAKTSARAQAKVRGTPAGSKPASHTEPGWDPGGTWEVKRTCLLTPPSSTTSPSAASSPSSTSSATLIAALSSAHDHVCPILAYDLETLRIRNRFFGHIYGVSGLSPSPESPHLFASSARSGNVKLWDVRSPGGSAVVTLRGGSTEALNDVVLLGGGGGERGRLGAGAVCFAGGGGESIWCWDVRAGSAQPLYELSTGNLEVLALAWHPRSASLLASCSSPREDRMGGFNRSDWRRVRVARPAPPAAAARAAGAGAEEEEDEEEQEEGYSGSEGDEDDGDEEEEEEEEGGQPRRKRWWPVSALHEPDEFGRYFNRCEGGLLRYRFGTSARRRVPPSDSPYFDSYGDW</sequence>
<dbReference type="SMART" id="SM00320">
    <property type="entry name" value="WD40"/>
    <property type="match status" value="3"/>
</dbReference>
<accession>A0A835XVW8</accession>
<dbReference type="InterPro" id="IPR015943">
    <property type="entry name" value="WD40/YVTN_repeat-like_dom_sf"/>
</dbReference>
<evidence type="ECO:0000313" key="3">
    <source>
        <dbReference type="EMBL" id="KAG2486784.1"/>
    </source>
</evidence>
<feature type="compositionally biased region" description="Basic and acidic residues" evidence="2">
    <location>
        <begin position="563"/>
        <end position="579"/>
    </location>
</feature>
<protein>
    <submittedName>
        <fullName evidence="3">Uncharacterized protein</fullName>
    </submittedName>
</protein>
<evidence type="ECO:0000256" key="1">
    <source>
        <dbReference type="PROSITE-ProRule" id="PRU00221"/>
    </source>
</evidence>
<dbReference type="Proteomes" id="UP000612055">
    <property type="component" value="Unassembled WGS sequence"/>
</dbReference>
<feature type="region of interest" description="Disordered" evidence="2">
    <location>
        <begin position="878"/>
        <end position="938"/>
    </location>
</feature>
<feature type="region of interest" description="Disordered" evidence="2">
    <location>
        <begin position="639"/>
        <end position="673"/>
    </location>
</feature>